<evidence type="ECO:0008006" key="3">
    <source>
        <dbReference type="Google" id="ProtNLM"/>
    </source>
</evidence>
<evidence type="ECO:0000313" key="2">
    <source>
        <dbReference type="Proteomes" id="UP000775547"/>
    </source>
</evidence>
<dbReference type="Proteomes" id="UP000775547">
    <property type="component" value="Unassembled WGS sequence"/>
</dbReference>
<accession>A0A9P7G460</accession>
<proteinExistence type="predicted"/>
<keyword evidence="2" id="KW-1185">Reference proteome</keyword>
<name>A0A9P7G460_9AGAR</name>
<dbReference type="AlphaFoldDB" id="A0A9P7G460"/>
<sequence>MFTTADRIRSLESELSALRHTVTQLSKSLIDETMPKLRHANQTLAAEVSLLRRENNDLWNEIFQLKGQRLIPDVYFHIIDALADDKPTLKSCALVCRSWHQHVLPHLFRQIFYKSSADRNNPNFTDYLALLRNPDCTIFSHVHTIRFDGKVEHRARFTAPLGYFGDLRQIIEFFAYADKFTSLRRIQFSGLFLNQGQWKILFDSGIGLHVTELKVSHRAFRSMREFTAFVALFKNLLILTLSVDPLPGYDELTYFNDLARAFPPPVTLSNIVLPGSVIQSIVPVTTAPAQAIFQWLYDTQHRGLRAMDLETSQWTTGEIEAFQRYITFLGPELSTITGLVSEGVAACVARGGACRLSLEATIVFAIPMITAISVLPRSLQHLTLYMSGRAEVYNDRPFEDIFVERWTELDGLLSSEKFPVLREVEIALSLPLLRYPVSIEEDLRPLWTQLMPRCVANRLLYVTFIR</sequence>
<reference evidence="1" key="1">
    <citation type="submission" date="2020-07" db="EMBL/GenBank/DDBJ databases">
        <authorList>
            <person name="Nieuwenhuis M."/>
            <person name="Van De Peppel L.J.J."/>
        </authorList>
    </citation>
    <scope>NUCLEOTIDE SEQUENCE</scope>
    <source>
        <strain evidence="1">AP01</strain>
        <tissue evidence="1">Mycelium</tissue>
    </source>
</reference>
<organism evidence="1 2">
    <name type="scientific">Asterophora parasitica</name>
    <dbReference type="NCBI Taxonomy" id="117018"/>
    <lineage>
        <taxon>Eukaryota</taxon>
        <taxon>Fungi</taxon>
        <taxon>Dikarya</taxon>
        <taxon>Basidiomycota</taxon>
        <taxon>Agaricomycotina</taxon>
        <taxon>Agaricomycetes</taxon>
        <taxon>Agaricomycetidae</taxon>
        <taxon>Agaricales</taxon>
        <taxon>Tricholomatineae</taxon>
        <taxon>Lyophyllaceae</taxon>
        <taxon>Asterophora</taxon>
    </lineage>
</organism>
<protein>
    <recommendedName>
        <fullName evidence="3">F-box domain-containing protein</fullName>
    </recommendedName>
</protein>
<comment type="caution">
    <text evidence="1">The sequence shown here is derived from an EMBL/GenBank/DDBJ whole genome shotgun (WGS) entry which is preliminary data.</text>
</comment>
<gene>
    <name evidence="1" type="ORF">DXG03_000716</name>
</gene>
<evidence type="ECO:0000313" key="1">
    <source>
        <dbReference type="EMBL" id="KAG5643524.1"/>
    </source>
</evidence>
<dbReference type="EMBL" id="JABCKV010000108">
    <property type="protein sequence ID" value="KAG5643524.1"/>
    <property type="molecule type" value="Genomic_DNA"/>
</dbReference>
<dbReference type="OrthoDB" id="2788229at2759"/>
<reference evidence="1" key="2">
    <citation type="submission" date="2021-10" db="EMBL/GenBank/DDBJ databases">
        <title>Phylogenomics reveals ancestral predisposition of the termite-cultivated fungus Termitomyces towards a domesticated lifestyle.</title>
        <authorList>
            <person name="Auxier B."/>
            <person name="Grum-Grzhimaylo A."/>
            <person name="Cardenas M.E."/>
            <person name="Lodge J.D."/>
            <person name="Laessoe T."/>
            <person name="Pedersen O."/>
            <person name="Smith M.E."/>
            <person name="Kuyper T.W."/>
            <person name="Franco-Molano E.A."/>
            <person name="Baroni T.J."/>
            <person name="Aanen D.K."/>
        </authorList>
    </citation>
    <scope>NUCLEOTIDE SEQUENCE</scope>
    <source>
        <strain evidence="1">AP01</strain>
        <tissue evidence="1">Mycelium</tissue>
    </source>
</reference>